<keyword evidence="4" id="KW-0411">Iron-sulfur</keyword>
<evidence type="ECO:0000256" key="1">
    <source>
        <dbReference type="ARBA" id="ARBA00022485"/>
    </source>
</evidence>
<reference evidence="6" key="1">
    <citation type="submission" date="2020-07" db="EMBL/GenBank/DDBJ databases">
        <title>Genomic analysis of a strain of Sedimentibacter Hydroxybenzoicus DSM7310.</title>
        <authorList>
            <person name="Ma S."/>
        </authorList>
    </citation>
    <scope>NUCLEOTIDE SEQUENCE</scope>
    <source>
        <strain evidence="6">DSM 7310</strain>
    </source>
</reference>
<keyword evidence="3" id="KW-0408">Iron</keyword>
<protein>
    <submittedName>
        <fullName evidence="6">Ferredoxin family protein</fullName>
    </submittedName>
</protein>
<dbReference type="PANTHER" id="PTHR43687">
    <property type="entry name" value="ADENYLYLSULFATE REDUCTASE, BETA SUBUNIT"/>
    <property type="match status" value="1"/>
</dbReference>
<organism evidence="6 7">
    <name type="scientific">Sedimentibacter hydroxybenzoicus DSM 7310</name>
    <dbReference type="NCBI Taxonomy" id="1123245"/>
    <lineage>
        <taxon>Bacteria</taxon>
        <taxon>Bacillati</taxon>
        <taxon>Bacillota</taxon>
        <taxon>Tissierellia</taxon>
        <taxon>Sedimentibacter</taxon>
    </lineage>
</organism>
<dbReference type="RefSeq" id="WP_179238895.1">
    <property type="nucleotide sequence ID" value="NZ_JACBNQ010000018.1"/>
</dbReference>
<dbReference type="Proteomes" id="UP000611629">
    <property type="component" value="Unassembled WGS sequence"/>
</dbReference>
<sequence length="65" mass="7255">MWKVEVNEKLCKRCGICSTFCPVKVFTCEIDGLPVHTYQEKCTGCNLCVLRCPDIALTLTGGKEQ</sequence>
<keyword evidence="7" id="KW-1185">Reference proteome</keyword>
<dbReference type="EMBL" id="JACBNQ010000018">
    <property type="protein sequence ID" value="NYB75189.1"/>
    <property type="molecule type" value="Genomic_DNA"/>
</dbReference>
<evidence type="ECO:0000313" key="7">
    <source>
        <dbReference type="Proteomes" id="UP000611629"/>
    </source>
</evidence>
<dbReference type="InterPro" id="IPR050572">
    <property type="entry name" value="Fe-S_Ferredoxin"/>
</dbReference>
<dbReference type="GO" id="GO:0051539">
    <property type="term" value="F:4 iron, 4 sulfur cluster binding"/>
    <property type="evidence" value="ECO:0007669"/>
    <property type="project" value="UniProtKB-KW"/>
</dbReference>
<feature type="domain" description="4Fe-4S ferredoxin-type" evidence="5">
    <location>
        <begin position="32"/>
        <end position="62"/>
    </location>
</feature>
<proteinExistence type="predicted"/>
<dbReference type="PROSITE" id="PS51379">
    <property type="entry name" value="4FE4S_FER_2"/>
    <property type="match status" value="2"/>
</dbReference>
<name>A0A974GX46_SEDHY</name>
<keyword evidence="2" id="KW-0479">Metal-binding</keyword>
<comment type="caution">
    <text evidence="6">The sequence shown here is derived from an EMBL/GenBank/DDBJ whole genome shotgun (WGS) entry which is preliminary data.</text>
</comment>
<dbReference type="PANTHER" id="PTHR43687:SF4">
    <property type="entry name" value="BLR5484 PROTEIN"/>
    <property type="match status" value="1"/>
</dbReference>
<evidence type="ECO:0000313" key="6">
    <source>
        <dbReference type="EMBL" id="NYB75189.1"/>
    </source>
</evidence>
<evidence type="ECO:0000259" key="5">
    <source>
        <dbReference type="PROSITE" id="PS51379"/>
    </source>
</evidence>
<dbReference type="InterPro" id="IPR017900">
    <property type="entry name" value="4Fe4S_Fe_S_CS"/>
</dbReference>
<keyword evidence="1" id="KW-0004">4Fe-4S</keyword>
<evidence type="ECO:0000256" key="2">
    <source>
        <dbReference type="ARBA" id="ARBA00022723"/>
    </source>
</evidence>
<dbReference type="InterPro" id="IPR017896">
    <property type="entry name" value="4Fe4S_Fe-S-bd"/>
</dbReference>
<feature type="domain" description="4Fe-4S ferredoxin-type" evidence="5">
    <location>
        <begin position="2"/>
        <end position="31"/>
    </location>
</feature>
<dbReference type="PROSITE" id="PS00198">
    <property type="entry name" value="4FE4S_FER_1"/>
    <property type="match status" value="1"/>
</dbReference>
<evidence type="ECO:0000256" key="3">
    <source>
        <dbReference type="ARBA" id="ARBA00023004"/>
    </source>
</evidence>
<dbReference type="Pfam" id="PF13237">
    <property type="entry name" value="Fer4_10"/>
    <property type="match status" value="1"/>
</dbReference>
<dbReference type="Gene3D" id="3.30.70.20">
    <property type="match status" value="1"/>
</dbReference>
<evidence type="ECO:0000256" key="4">
    <source>
        <dbReference type="ARBA" id="ARBA00023014"/>
    </source>
</evidence>
<accession>A0A974GX46</accession>
<dbReference type="SUPFAM" id="SSF54862">
    <property type="entry name" value="4Fe-4S ferredoxins"/>
    <property type="match status" value="1"/>
</dbReference>
<dbReference type="AlphaFoldDB" id="A0A974GX46"/>
<dbReference type="GO" id="GO:0046872">
    <property type="term" value="F:metal ion binding"/>
    <property type="evidence" value="ECO:0007669"/>
    <property type="project" value="UniProtKB-KW"/>
</dbReference>
<gene>
    <name evidence="6" type="ORF">HZF24_13655</name>
</gene>